<feature type="chain" id="PRO_5032718280" evidence="1">
    <location>
        <begin position="18"/>
        <end position="263"/>
    </location>
</feature>
<keyword evidence="1" id="KW-0732">Signal</keyword>
<dbReference type="EMBL" id="CAJNOR010001870">
    <property type="protein sequence ID" value="CAF1212536.1"/>
    <property type="molecule type" value="Genomic_DNA"/>
</dbReference>
<evidence type="ECO:0000256" key="1">
    <source>
        <dbReference type="SAM" id="SignalP"/>
    </source>
</evidence>
<keyword evidence="3" id="KW-1185">Reference proteome</keyword>
<accession>A0A814XB38</accession>
<feature type="signal peptide" evidence="1">
    <location>
        <begin position="1"/>
        <end position="17"/>
    </location>
</feature>
<organism evidence="2 3">
    <name type="scientific">Adineta ricciae</name>
    <name type="common">Rotifer</name>
    <dbReference type="NCBI Taxonomy" id="249248"/>
    <lineage>
        <taxon>Eukaryota</taxon>
        <taxon>Metazoa</taxon>
        <taxon>Spiralia</taxon>
        <taxon>Gnathifera</taxon>
        <taxon>Rotifera</taxon>
        <taxon>Eurotatoria</taxon>
        <taxon>Bdelloidea</taxon>
        <taxon>Adinetida</taxon>
        <taxon>Adinetidae</taxon>
        <taxon>Adineta</taxon>
    </lineage>
</organism>
<name>A0A814XB38_ADIRI</name>
<protein>
    <submittedName>
        <fullName evidence="2">Uncharacterized protein</fullName>
    </submittedName>
</protein>
<gene>
    <name evidence="2" type="ORF">XAT740_LOCUS24271</name>
</gene>
<sequence length="263" mass="30077">MFLFLFMPVAVFNFVSTLQCTDNCSMSYSFDQPFTLPPNCITSSSWRCTAKLTFWFNRHNYTVTFPGEINNDPTIGDNKQFIMIEAAKTKFFSYDIDHTCADTDDCARQFIEMKVLEMRQRSYNLSSIYSALERILYQKPHVSHDLACFDTNDAVRQCAVSGMTGACQIIDDLIKYKLHRRSCQRSHHESASVNIYDSGTFAMMTVKCNRMLCNGPLTIEAVKKVLHRHNITTVSGRLPGASSHTSLKFYFVLLMLFFSSQLS</sequence>
<comment type="caution">
    <text evidence="2">The sequence shown here is derived from an EMBL/GenBank/DDBJ whole genome shotgun (WGS) entry which is preliminary data.</text>
</comment>
<dbReference type="Proteomes" id="UP000663828">
    <property type="component" value="Unassembled WGS sequence"/>
</dbReference>
<dbReference type="AlphaFoldDB" id="A0A814XB38"/>
<evidence type="ECO:0000313" key="2">
    <source>
        <dbReference type="EMBL" id="CAF1212536.1"/>
    </source>
</evidence>
<evidence type="ECO:0000313" key="3">
    <source>
        <dbReference type="Proteomes" id="UP000663828"/>
    </source>
</evidence>
<reference evidence="2" key="1">
    <citation type="submission" date="2021-02" db="EMBL/GenBank/DDBJ databases">
        <authorList>
            <person name="Nowell W R."/>
        </authorList>
    </citation>
    <scope>NUCLEOTIDE SEQUENCE</scope>
</reference>
<proteinExistence type="predicted"/>